<gene>
    <name evidence="3" type="ORF">EV666_10182</name>
</gene>
<dbReference type="EMBL" id="SLWL01000001">
    <property type="protein sequence ID" value="TCO15834.1"/>
    <property type="molecule type" value="Genomic_DNA"/>
</dbReference>
<feature type="compositionally biased region" description="Basic and acidic residues" evidence="1">
    <location>
        <begin position="43"/>
        <end position="53"/>
    </location>
</feature>
<evidence type="ECO:0000313" key="4">
    <source>
        <dbReference type="Proteomes" id="UP000294881"/>
    </source>
</evidence>
<keyword evidence="2" id="KW-0732">Signal</keyword>
<proteinExistence type="predicted"/>
<feature type="compositionally biased region" description="Acidic residues" evidence="1">
    <location>
        <begin position="60"/>
        <end position="72"/>
    </location>
</feature>
<dbReference type="OrthoDB" id="8157230at2"/>
<evidence type="ECO:0000256" key="1">
    <source>
        <dbReference type="SAM" id="MobiDB-lite"/>
    </source>
</evidence>
<dbReference type="AlphaFoldDB" id="A0A4R2GXS1"/>
<feature type="signal peptide" evidence="2">
    <location>
        <begin position="1"/>
        <end position="24"/>
    </location>
</feature>
<organism evidence="3 4">
    <name type="scientific">Camelimonas lactis</name>
    <dbReference type="NCBI Taxonomy" id="659006"/>
    <lineage>
        <taxon>Bacteria</taxon>
        <taxon>Pseudomonadati</taxon>
        <taxon>Pseudomonadota</taxon>
        <taxon>Alphaproteobacteria</taxon>
        <taxon>Hyphomicrobiales</taxon>
        <taxon>Chelatococcaceae</taxon>
        <taxon>Camelimonas</taxon>
    </lineage>
</organism>
<feature type="compositionally biased region" description="Low complexity" evidence="1">
    <location>
        <begin position="22"/>
        <end position="42"/>
    </location>
</feature>
<keyword evidence="4" id="KW-1185">Reference proteome</keyword>
<name>A0A4R2GXS1_9HYPH</name>
<sequence>MPTARPLWLILAVSMCGVFPGAGAAGAPQAKAGASEAGASEARTSEAKTRAKADGSAASQDDDDNDDEDDGDSAPGAPPDSWPTTYVDLETGWSSTPGNTIGLGRNNLRFLTGEKSRGFYMSAPLTIALSDRLTVFAGLDGSGSQTPGDKWSKFTPASWSVGGSAEVIEQSGLMPGVTLSASASRPFEPIALGVFSTTWTGGIDLDLAFDADQTRGLTAGVSYSRTQVSSSFARVGAQLGGYIGGYWSPSKLVNLSAQVGVQYFGGAEAASLLRLKPVTTPYVLVELEHVDDDDNRVFAMNLGLGWSPKPVVQFTISTPLYLAR</sequence>
<feature type="region of interest" description="Disordered" evidence="1">
    <location>
        <begin position="22"/>
        <end position="98"/>
    </location>
</feature>
<reference evidence="3 4" key="1">
    <citation type="submission" date="2019-03" db="EMBL/GenBank/DDBJ databases">
        <title>Genomic Encyclopedia of Type Strains, Phase IV (KMG-IV): sequencing the most valuable type-strain genomes for metagenomic binning, comparative biology and taxonomic classification.</title>
        <authorList>
            <person name="Goeker M."/>
        </authorList>
    </citation>
    <scope>NUCLEOTIDE SEQUENCE [LARGE SCALE GENOMIC DNA]</scope>
    <source>
        <strain evidence="3 4">DSM 22958</strain>
    </source>
</reference>
<accession>A0A4R2GXS1</accession>
<feature type="chain" id="PRO_5020996314" description="Outer membrane beta-barrel porin/alpha-amylase" evidence="2">
    <location>
        <begin position="25"/>
        <end position="324"/>
    </location>
</feature>
<dbReference type="RefSeq" id="WP_132001248.1">
    <property type="nucleotide sequence ID" value="NZ_JBHUNN010000002.1"/>
</dbReference>
<evidence type="ECO:0000256" key="2">
    <source>
        <dbReference type="SAM" id="SignalP"/>
    </source>
</evidence>
<protein>
    <recommendedName>
        <fullName evidence="5">Outer membrane beta-barrel porin/alpha-amylase</fullName>
    </recommendedName>
</protein>
<evidence type="ECO:0008006" key="5">
    <source>
        <dbReference type="Google" id="ProtNLM"/>
    </source>
</evidence>
<comment type="caution">
    <text evidence="3">The sequence shown here is derived from an EMBL/GenBank/DDBJ whole genome shotgun (WGS) entry which is preliminary data.</text>
</comment>
<dbReference type="Proteomes" id="UP000294881">
    <property type="component" value="Unassembled WGS sequence"/>
</dbReference>
<evidence type="ECO:0000313" key="3">
    <source>
        <dbReference type="EMBL" id="TCO15834.1"/>
    </source>
</evidence>